<evidence type="ECO:0000313" key="1">
    <source>
        <dbReference type="EMBL" id="EXX54741.1"/>
    </source>
</evidence>
<dbReference type="AlphaFoldDB" id="A0A015K5Q9"/>
<dbReference type="HOGENOM" id="CLU_2795317_0_0_1"/>
<reference evidence="1 2" key="1">
    <citation type="submission" date="2014-02" db="EMBL/GenBank/DDBJ databases">
        <title>Single nucleus genome sequencing reveals high similarity among nuclei of an endomycorrhizal fungus.</title>
        <authorList>
            <person name="Lin K."/>
            <person name="Geurts R."/>
            <person name="Zhang Z."/>
            <person name="Limpens E."/>
            <person name="Saunders D.G."/>
            <person name="Mu D."/>
            <person name="Pang E."/>
            <person name="Cao H."/>
            <person name="Cha H."/>
            <person name="Lin T."/>
            <person name="Zhou Q."/>
            <person name="Shang Y."/>
            <person name="Li Y."/>
            <person name="Ivanov S."/>
            <person name="Sharma T."/>
            <person name="Velzen R.V."/>
            <person name="Ruijter N.D."/>
            <person name="Aanen D.K."/>
            <person name="Win J."/>
            <person name="Kamoun S."/>
            <person name="Bisseling T."/>
            <person name="Huang S."/>
        </authorList>
    </citation>
    <scope>NUCLEOTIDE SEQUENCE [LARGE SCALE GENOMIC DNA]</scope>
    <source>
        <strain evidence="2">DAOM197198w</strain>
    </source>
</reference>
<sequence>MNITACAATNCVEDPVPLGGAEMMPTDGEVVDVIIGRLVWRVLGLVTDSTERLELVGATTLHKPVSLI</sequence>
<dbReference type="OrthoDB" id="2424367at2759"/>
<name>A0A015K5Q9_RHIIW</name>
<comment type="caution">
    <text evidence="1">The sequence shown here is derived from an EMBL/GenBank/DDBJ whole genome shotgun (WGS) entry which is preliminary data.</text>
</comment>
<organism evidence="1 2">
    <name type="scientific">Rhizophagus irregularis (strain DAOM 197198w)</name>
    <name type="common">Glomus intraradices</name>
    <dbReference type="NCBI Taxonomy" id="1432141"/>
    <lineage>
        <taxon>Eukaryota</taxon>
        <taxon>Fungi</taxon>
        <taxon>Fungi incertae sedis</taxon>
        <taxon>Mucoromycota</taxon>
        <taxon>Glomeromycotina</taxon>
        <taxon>Glomeromycetes</taxon>
        <taxon>Glomerales</taxon>
        <taxon>Glomeraceae</taxon>
        <taxon>Rhizophagus</taxon>
    </lineage>
</organism>
<accession>A0A015K5Q9</accession>
<proteinExistence type="predicted"/>
<keyword evidence="2" id="KW-1185">Reference proteome</keyword>
<dbReference type="EMBL" id="JEMT01028422">
    <property type="protein sequence ID" value="EXX54741.1"/>
    <property type="molecule type" value="Genomic_DNA"/>
</dbReference>
<evidence type="ECO:0000313" key="2">
    <source>
        <dbReference type="Proteomes" id="UP000022910"/>
    </source>
</evidence>
<protein>
    <submittedName>
        <fullName evidence="1">Uncharacterized protein</fullName>
    </submittedName>
</protein>
<dbReference type="Proteomes" id="UP000022910">
    <property type="component" value="Unassembled WGS sequence"/>
</dbReference>
<gene>
    <name evidence="1" type="ORF">RirG_231450</name>
</gene>